<reference evidence="2" key="1">
    <citation type="journal article" date="2019" name="Environ. Microbiol.">
        <title>Fungal ecological strategies reflected in gene transcription - a case study of two litter decomposers.</title>
        <authorList>
            <person name="Barbi F."/>
            <person name="Kohler A."/>
            <person name="Barry K."/>
            <person name="Baskaran P."/>
            <person name="Daum C."/>
            <person name="Fauchery L."/>
            <person name="Ihrmark K."/>
            <person name="Kuo A."/>
            <person name="LaButti K."/>
            <person name="Lipzen A."/>
            <person name="Morin E."/>
            <person name="Grigoriev I.V."/>
            <person name="Henrissat B."/>
            <person name="Lindahl B."/>
            <person name="Martin F."/>
        </authorList>
    </citation>
    <scope>NUCLEOTIDE SEQUENCE</scope>
    <source>
        <strain evidence="2">JB14</strain>
    </source>
</reference>
<dbReference type="AlphaFoldDB" id="A0A6A4HZK0"/>
<protein>
    <submittedName>
        <fullName evidence="2">Uncharacterized protein</fullName>
    </submittedName>
</protein>
<evidence type="ECO:0000313" key="3">
    <source>
        <dbReference type="Proteomes" id="UP000799118"/>
    </source>
</evidence>
<keyword evidence="1" id="KW-0812">Transmembrane</keyword>
<keyword evidence="1" id="KW-1133">Transmembrane helix</keyword>
<proteinExistence type="predicted"/>
<dbReference type="Proteomes" id="UP000799118">
    <property type="component" value="Unassembled WGS sequence"/>
</dbReference>
<dbReference type="EMBL" id="ML769439">
    <property type="protein sequence ID" value="KAE9402025.1"/>
    <property type="molecule type" value="Genomic_DNA"/>
</dbReference>
<dbReference type="OrthoDB" id="3226582at2759"/>
<feature type="transmembrane region" description="Helical" evidence="1">
    <location>
        <begin position="88"/>
        <end position="112"/>
    </location>
</feature>
<organism evidence="2 3">
    <name type="scientific">Gymnopus androsaceus JB14</name>
    <dbReference type="NCBI Taxonomy" id="1447944"/>
    <lineage>
        <taxon>Eukaryota</taxon>
        <taxon>Fungi</taxon>
        <taxon>Dikarya</taxon>
        <taxon>Basidiomycota</taxon>
        <taxon>Agaricomycotina</taxon>
        <taxon>Agaricomycetes</taxon>
        <taxon>Agaricomycetidae</taxon>
        <taxon>Agaricales</taxon>
        <taxon>Marasmiineae</taxon>
        <taxon>Omphalotaceae</taxon>
        <taxon>Gymnopus</taxon>
    </lineage>
</organism>
<keyword evidence="3" id="KW-1185">Reference proteome</keyword>
<keyword evidence="1" id="KW-0472">Membrane</keyword>
<sequence length="248" mass="27246">MYREKNDDRTLSFHFLPSSQLQDTVIMTVECSAVSDGLITPTEYVEIVIQPAWVATLFAFLFYGAYTVLVWVYIYLQFHQRVRKRPYFYQISVLCLYLLVSIITILSTLALYQATISSATLEIFSNPGQSSFNPDSHYALALYLTCSSNVVFVAASTVADAILLSRCYFIWGSKKSIIVGPVILCGINLGLKIAALVLGIESDISALTHSLRNGLPNDTTTLTETIVILAFAGGTLFADTLLTGLIGP</sequence>
<name>A0A6A4HZK0_9AGAR</name>
<gene>
    <name evidence="2" type="ORF">BT96DRAFT_569577</name>
</gene>
<accession>A0A6A4HZK0</accession>
<evidence type="ECO:0000313" key="2">
    <source>
        <dbReference type="EMBL" id="KAE9402025.1"/>
    </source>
</evidence>
<feature type="transmembrane region" description="Helical" evidence="1">
    <location>
        <begin position="176"/>
        <end position="200"/>
    </location>
</feature>
<feature type="transmembrane region" description="Helical" evidence="1">
    <location>
        <begin position="52"/>
        <end position="76"/>
    </location>
</feature>
<evidence type="ECO:0000256" key="1">
    <source>
        <dbReference type="SAM" id="Phobius"/>
    </source>
</evidence>
<feature type="transmembrane region" description="Helical" evidence="1">
    <location>
        <begin position="226"/>
        <end position="246"/>
    </location>
</feature>
<feature type="transmembrane region" description="Helical" evidence="1">
    <location>
        <begin position="140"/>
        <end position="164"/>
    </location>
</feature>